<comment type="caution">
    <text evidence="8">The sequence shown here is derived from an EMBL/GenBank/DDBJ whole genome shotgun (WGS) entry which is preliminary data.</text>
</comment>
<feature type="transmembrane region" description="Helical" evidence="7">
    <location>
        <begin position="80"/>
        <end position="98"/>
    </location>
</feature>
<accession>A0A401FZR3</accession>
<evidence type="ECO:0000256" key="3">
    <source>
        <dbReference type="ARBA" id="ARBA00022475"/>
    </source>
</evidence>
<evidence type="ECO:0000256" key="4">
    <source>
        <dbReference type="ARBA" id="ARBA00022692"/>
    </source>
</evidence>
<dbReference type="PANTHER" id="PTHR43141">
    <property type="entry name" value="CYTOCHROME BD2 SUBUNIT II"/>
    <property type="match status" value="1"/>
</dbReference>
<evidence type="ECO:0000256" key="1">
    <source>
        <dbReference type="ARBA" id="ARBA00004651"/>
    </source>
</evidence>
<dbReference type="RefSeq" id="WP_231714528.1">
    <property type="nucleotide sequence ID" value="NZ_BEXT01000001.1"/>
</dbReference>
<feature type="transmembrane region" description="Helical" evidence="7">
    <location>
        <begin position="256"/>
        <end position="277"/>
    </location>
</feature>
<comment type="similarity">
    <text evidence="2">Belongs to the cytochrome ubiquinol oxidase subunit 2 family.</text>
</comment>
<dbReference type="Proteomes" id="UP000288096">
    <property type="component" value="Unassembled WGS sequence"/>
</dbReference>
<dbReference type="GO" id="GO:0019646">
    <property type="term" value="P:aerobic electron transport chain"/>
    <property type="evidence" value="ECO:0007669"/>
    <property type="project" value="TreeGrafter"/>
</dbReference>
<evidence type="ECO:0000256" key="6">
    <source>
        <dbReference type="ARBA" id="ARBA00023136"/>
    </source>
</evidence>
<keyword evidence="3" id="KW-1003">Cell membrane</keyword>
<gene>
    <name evidence="8" type="ORF">DENIS_3441</name>
</gene>
<feature type="transmembrane region" description="Helical" evidence="7">
    <location>
        <begin position="6"/>
        <end position="35"/>
    </location>
</feature>
<keyword evidence="5 7" id="KW-1133">Transmembrane helix</keyword>
<reference evidence="9" key="2">
    <citation type="submission" date="2019-01" db="EMBL/GenBank/DDBJ databases">
        <title>Genome sequence of Desulfonema ishimotonii strain Tokyo 01.</title>
        <authorList>
            <person name="Fukui M."/>
        </authorList>
    </citation>
    <scope>NUCLEOTIDE SEQUENCE [LARGE SCALE GENOMIC DNA]</scope>
    <source>
        <strain evidence="9">Tokyo 01</strain>
    </source>
</reference>
<name>A0A401FZR3_9BACT</name>
<keyword evidence="4 7" id="KW-0812">Transmembrane</keyword>
<protein>
    <submittedName>
        <fullName evidence="8">Cytochrome d ubiquinol oxidase subunit II</fullName>
    </submittedName>
</protein>
<feature type="transmembrane region" description="Helical" evidence="7">
    <location>
        <begin position="110"/>
        <end position="135"/>
    </location>
</feature>
<evidence type="ECO:0000313" key="8">
    <source>
        <dbReference type="EMBL" id="GBC62469.1"/>
    </source>
</evidence>
<proteinExistence type="inferred from homology"/>
<evidence type="ECO:0000313" key="9">
    <source>
        <dbReference type="Proteomes" id="UP000288096"/>
    </source>
</evidence>
<dbReference type="GO" id="GO:0009055">
    <property type="term" value="F:electron transfer activity"/>
    <property type="evidence" value="ECO:0007669"/>
    <property type="project" value="TreeGrafter"/>
</dbReference>
<dbReference type="PANTHER" id="PTHR43141:SF4">
    <property type="entry name" value="CYTOCHROME BD2 SUBUNIT II"/>
    <property type="match status" value="1"/>
</dbReference>
<sequence length="331" mass="36999">MDIVQLWNALVGVVIILYVILDGFGLGIGILFPTAKSEEERDVLMNSIAPIWDANQTWIVFGGGALFAAFPMIYTVLFSALYIPLLSFLFGLIFRGVAFEFRINTNRKYLWNWAFFLGSLLAVLNQGFVLGGYISGIKVVDGAFAGGPFDWLNPFTVMVGIALVVGYVLLGSTFLIIKTEGAVQERAYKQAFWAAMAVACFMIVVSIWTPYHAPDLTARWFTEPRLYFVWNFPLLGLVAFGLLLRSLKKRRELMPFISSVLLFLSAYFGLQSALWPLAIPPDLTIYEAAAQRETQIFTLWGVAIVLPVVLTYTIYSYRVFRGKVGGAEGYH</sequence>
<evidence type="ECO:0000256" key="5">
    <source>
        <dbReference type="ARBA" id="ARBA00022989"/>
    </source>
</evidence>
<dbReference type="EMBL" id="BEXT01000001">
    <property type="protein sequence ID" value="GBC62469.1"/>
    <property type="molecule type" value="Genomic_DNA"/>
</dbReference>
<reference evidence="9" key="1">
    <citation type="submission" date="2017-11" db="EMBL/GenBank/DDBJ databases">
        <authorList>
            <person name="Watanabe M."/>
            <person name="Kojima H."/>
        </authorList>
    </citation>
    <scope>NUCLEOTIDE SEQUENCE [LARGE SCALE GENOMIC DNA]</scope>
    <source>
        <strain evidence="9">Tokyo 01</strain>
    </source>
</reference>
<dbReference type="GO" id="GO:0016682">
    <property type="term" value="F:oxidoreductase activity, acting on diphenols and related substances as donors, oxygen as acceptor"/>
    <property type="evidence" value="ECO:0007669"/>
    <property type="project" value="TreeGrafter"/>
</dbReference>
<keyword evidence="6 7" id="KW-0472">Membrane</keyword>
<dbReference type="AlphaFoldDB" id="A0A401FZR3"/>
<dbReference type="InterPro" id="IPR003317">
    <property type="entry name" value="Cyt-d_oxidase_su2"/>
</dbReference>
<keyword evidence="9" id="KW-1185">Reference proteome</keyword>
<organism evidence="8 9">
    <name type="scientific">Desulfonema ishimotonii</name>
    <dbReference type="NCBI Taxonomy" id="45657"/>
    <lineage>
        <taxon>Bacteria</taxon>
        <taxon>Pseudomonadati</taxon>
        <taxon>Thermodesulfobacteriota</taxon>
        <taxon>Desulfobacteria</taxon>
        <taxon>Desulfobacterales</taxon>
        <taxon>Desulfococcaceae</taxon>
        <taxon>Desulfonema</taxon>
    </lineage>
</organism>
<dbReference type="GO" id="GO:0070069">
    <property type="term" value="C:cytochrome complex"/>
    <property type="evidence" value="ECO:0007669"/>
    <property type="project" value="TreeGrafter"/>
</dbReference>
<dbReference type="NCBIfam" id="TIGR00203">
    <property type="entry name" value="cydB"/>
    <property type="match status" value="1"/>
</dbReference>
<dbReference type="GO" id="GO:0005886">
    <property type="term" value="C:plasma membrane"/>
    <property type="evidence" value="ECO:0007669"/>
    <property type="project" value="UniProtKB-SubCell"/>
</dbReference>
<comment type="subcellular location">
    <subcellularLocation>
        <location evidence="1">Cell membrane</location>
        <topology evidence="1">Multi-pass membrane protein</topology>
    </subcellularLocation>
</comment>
<feature type="transmembrane region" description="Helical" evidence="7">
    <location>
        <begin position="297"/>
        <end position="315"/>
    </location>
</feature>
<dbReference type="PIRSF" id="PIRSF000267">
    <property type="entry name" value="Cyt_oxidse_sub2"/>
    <property type="match status" value="1"/>
</dbReference>
<dbReference type="Pfam" id="PF02322">
    <property type="entry name" value="Cyt_bd_oxida_II"/>
    <property type="match status" value="1"/>
</dbReference>
<feature type="transmembrane region" description="Helical" evidence="7">
    <location>
        <begin position="155"/>
        <end position="179"/>
    </location>
</feature>
<evidence type="ECO:0000256" key="7">
    <source>
        <dbReference type="SAM" id="Phobius"/>
    </source>
</evidence>
<feature type="transmembrane region" description="Helical" evidence="7">
    <location>
        <begin position="191"/>
        <end position="211"/>
    </location>
</feature>
<feature type="transmembrane region" description="Helical" evidence="7">
    <location>
        <begin position="226"/>
        <end position="244"/>
    </location>
</feature>
<evidence type="ECO:0000256" key="2">
    <source>
        <dbReference type="ARBA" id="ARBA00007543"/>
    </source>
</evidence>